<proteinExistence type="predicted"/>
<feature type="non-terminal residue" evidence="3">
    <location>
        <position position="215"/>
    </location>
</feature>
<evidence type="ECO:0000256" key="1">
    <source>
        <dbReference type="SAM" id="Coils"/>
    </source>
</evidence>
<feature type="compositionally biased region" description="Acidic residues" evidence="2">
    <location>
        <begin position="56"/>
        <end position="65"/>
    </location>
</feature>
<dbReference type="Proteomes" id="UP001177023">
    <property type="component" value="Unassembled WGS sequence"/>
</dbReference>
<reference evidence="3" key="1">
    <citation type="submission" date="2023-06" db="EMBL/GenBank/DDBJ databases">
        <authorList>
            <person name="Delattre M."/>
        </authorList>
    </citation>
    <scope>NUCLEOTIDE SEQUENCE</scope>
    <source>
        <strain evidence="3">AF72</strain>
    </source>
</reference>
<feature type="region of interest" description="Disordered" evidence="2">
    <location>
        <begin position="44"/>
        <end position="114"/>
    </location>
</feature>
<evidence type="ECO:0000313" key="3">
    <source>
        <dbReference type="EMBL" id="CAJ0582383.1"/>
    </source>
</evidence>
<protein>
    <submittedName>
        <fullName evidence="3">Uncharacterized protein</fullName>
    </submittedName>
</protein>
<evidence type="ECO:0000256" key="2">
    <source>
        <dbReference type="SAM" id="MobiDB-lite"/>
    </source>
</evidence>
<accession>A0AA36D784</accession>
<feature type="compositionally biased region" description="Polar residues" evidence="2">
    <location>
        <begin position="91"/>
        <end position="101"/>
    </location>
</feature>
<comment type="caution">
    <text evidence="3">The sequence shown here is derived from an EMBL/GenBank/DDBJ whole genome shotgun (WGS) entry which is preliminary data.</text>
</comment>
<name>A0AA36D784_9BILA</name>
<dbReference type="AlphaFoldDB" id="A0AA36D784"/>
<sequence length="215" mass="24086">MGQEELFNTASCANDIFTATISADLKRNVSPGLVDTIGKMEIDASIQGPPASIPEDAFDEADDSSDQSPATSPLHISDPKPSAPRRKTTRQSKNSEPTPRKSQPKTPKKKVPDPKAEALLKKKCENAQKWRQTQKALRERLPKLEAEVELFKRKNEALETEVMLKNMKMEELELQIRDLHRKNGSLLATCDVLQQRLLSIHPPLMPNMTTYTTLS</sequence>
<dbReference type="EMBL" id="CATQJA010002664">
    <property type="protein sequence ID" value="CAJ0582383.1"/>
    <property type="molecule type" value="Genomic_DNA"/>
</dbReference>
<feature type="coiled-coil region" evidence="1">
    <location>
        <begin position="127"/>
        <end position="189"/>
    </location>
</feature>
<organism evidence="3 4">
    <name type="scientific">Mesorhabditis spiculigera</name>
    <dbReference type="NCBI Taxonomy" id="96644"/>
    <lineage>
        <taxon>Eukaryota</taxon>
        <taxon>Metazoa</taxon>
        <taxon>Ecdysozoa</taxon>
        <taxon>Nematoda</taxon>
        <taxon>Chromadorea</taxon>
        <taxon>Rhabditida</taxon>
        <taxon>Rhabditina</taxon>
        <taxon>Rhabditomorpha</taxon>
        <taxon>Rhabditoidea</taxon>
        <taxon>Rhabditidae</taxon>
        <taxon>Mesorhabditinae</taxon>
        <taxon>Mesorhabditis</taxon>
    </lineage>
</organism>
<keyword evidence="1" id="KW-0175">Coiled coil</keyword>
<keyword evidence="4" id="KW-1185">Reference proteome</keyword>
<gene>
    <name evidence="3" type="ORF">MSPICULIGERA_LOCUS20517</name>
</gene>
<evidence type="ECO:0000313" key="4">
    <source>
        <dbReference type="Proteomes" id="UP001177023"/>
    </source>
</evidence>